<evidence type="ECO:0000259" key="4">
    <source>
        <dbReference type="Pfam" id="PF00085"/>
    </source>
</evidence>
<comment type="similarity">
    <text evidence="1">Belongs to the thioredoxin family.</text>
</comment>
<dbReference type="Gene3D" id="3.40.30.10">
    <property type="entry name" value="Glutaredoxin"/>
    <property type="match status" value="1"/>
</dbReference>
<dbReference type="CDD" id="cd02956">
    <property type="entry name" value="ybbN"/>
    <property type="match status" value="1"/>
</dbReference>
<feature type="domain" description="Thioredoxin" evidence="4">
    <location>
        <begin position="62"/>
        <end position="161"/>
    </location>
</feature>
<dbReference type="InterPro" id="IPR013766">
    <property type="entry name" value="Thioredoxin_domain"/>
</dbReference>
<comment type="caution">
    <text evidence="5">The sequence shown here is derived from an EMBL/GenBank/DDBJ whole genome shotgun (WGS) entry which is preliminary data.</text>
</comment>
<keyword evidence="2" id="KW-0676">Redox-active center</keyword>
<dbReference type="InterPro" id="IPR011990">
    <property type="entry name" value="TPR-like_helical_dom_sf"/>
</dbReference>
<evidence type="ECO:0000256" key="3">
    <source>
        <dbReference type="SAM" id="MobiDB-lite"/>
    </source>
</evidence>
<proteinExistence type="inferred from homology"/>
<dbReference type="Gene3D" id="1.25.40.10">
    <property type="entry name" value="Tetratricopeptide repeat domain"/>
    <property type="match status" value="1"/>
</dbReference>
<reference evidence="6" key="1">
    <citation type="journal article" date="2019" name="Int. J. Syst. Evol. Microbiol.">
        <title>The Global Catalogue of Microorganisms (GCM) 10K type strain sequencing project: providing services to taxonomists for standard genome sequencing and annotation.</title>
        <authorList>
            <consortium name="The Broad Institute Genomics Platform"/>
            <consortium name="The Broad Institute Genome Sequencing Center for Infectious Disease"/>
            <person name="Wu L."/>
            <person name="Ma J."/>
        </authorList>
    </citation>
    <scope>NUCLEOTIDE SEQUENCE [LARGE SCALE GENOMIC DNA]</scope>
    <source>
        <strain evidence="6">JCM 18956</strain>
    </source>
</reference>
<protein>
    <submittedName>
        <fullName evidence="5">Tetratricopeptide repeat protein</fullName>
    </submittedName>
</protein>
<sequence>MSNVPPLPAGLRGAVDLSSLVSRGAAPAGAGHASAGAPPAGGPAGPSAVPGGVVDVPSLVLDATDATFTAVLDLSSSVPVIVDLATDRSEQSRLLSPLLEKLVLGLAGRLILVRVDVDTNPQLVQAFQAQSIPTVAAVIGGRPVSLFTGALPEAQLQDVLDQVLELAAQNGVTGTAAAPEGVAGDAPGEPEPAPLPPHHQAAYDAIESGDYEKAKDEYRTAIAQDPHDQLAVAGLAQVSLLARLQGGTLADIRSAGAAAPDDLEAQLAVADLDVSGGHVVDAFDRVLTLFPKLDQAGKDAARTRLLEYFEIVGVDAPEVTAARRRLTMLLY</sequence>
<evidence type="ECO:0000313" key="5">
    <source>
        <dbReference type="EMBL" id="GAA4665268.1"/>
    </source>
</evidence>
<evidence type="ECO:0000313" key="6">
    <source>
        <dbReference type="Proteomes" id="UP001501295"/>
    </source>
</evidence>
<dbReference type="EMBL" id="BAABLM010000001">
    <property type="protein sequence ID" value="GAA4665268.1"/>
    <property type="molecule type" value="Genomic_DNA"/>
</dbReference>
<organism evidence="5 6">
    <name type="scientific">Frondihabitans cladoniiphilus</name>
    <dbReference type="NCBI Taxonomy" id="715785"/>
    <lineage>
        <taxon>Bacteria</taxon>
        <taxon>Bacillati</taxon>
        <taxon>Actinomycetota</taxon>
        <taxon>Actinomycetes</taxon>
        <taxon>Micrococcales</taxon>
        <taxon>Microbacteriaceae</taxon>
        <taxon>Frondihabitans</taxon>
    </lineage>
</organism>
<dbReference type="InterPro" id="IPR036249">
    <property type="entry name" value="Thioredoxin-like_sf"/>
</dbReference>
<name>A0ABP8VMC0_9MICO</name>
<dbReference type="PANTHER" id="PTHR45663:SF11">
    <property type="entry name" value="GEO12009P1"/>
    <property type="match status" value="1"/>
</dbReference>
<dbReference type="Pfam" id="PF00085">
    <property type="entry name" value="Thioredoxin"/>
    <property type="match status" value="1"/>
</dbReference>
<dbReference type="Proteomes" id="UP001501295">
    <property type="component" value="Unassembled WGS sequence"/>
</dbReference>
<dbReference type="PANTHER" id="PTHR45663">
    <property type="entry name" value="GEO12009P1"/>
    <property type="match status" value="1"/>
</dbReference>
<dbReference type="Pfam" id="PF14561">
    <property type="entry name" value="TPR_20"/>
    <property type="match status" value="1"/>
</dbReference>
<feature type="region of interest" description="Disordered" evidence="3">
    <location>
        <begin position="28"/>
        <end position="48"/>
    </location>
</feature>
<dbReference type="SUPFAM" id="SSF48452">
    <property type="entry name" value="TPR-like"/>
    <property type="match status" value="1"/>
</dbReference>
<accession>A0ABP8VMC0</accession>
<gene>
    <name evidence="5" type="ORF">GCM10025780_03150</name>
</gene>
<feature type="compositionally biased region" description="Low complexity" evidence="3">
    <location>
        <begin position="28"/>
        <end position="38"/>
    </location>
</feature>
<dbReference type="RefSeq" id="WP_345372438.1">
    <property type="nucleotide sequence ID" value="NZ_BAABLM010000001.1"/>
</dbReference>
<keyword evidence="6" id="KW-1185">Reference proteome</keyword>
<dbReference type="SUPFAM" id="SSF52833">
    <property type="entry name" value="Thioredoxin-like"/>
    <property type="match status" value="1"/>
</dbReference>
<evidence type="ECO:0000256" key="1">
    <source>
        <dbReference type="ARBA" id="ARBA00008987"/>
    </source>
</evidence>
<evidence type="ECO:0000256" key="2">
    <source>
        <dbReference type="ARBA" id="ARBA00023284"/>
    </source>
</evidence>